<evidence type="ECO:0000313" key="2">
    <source>
        <dbReference type="Proteomes" id="UP000192783"/>
    </source>
</evidence>
<dbReference type="InterPro" id="IPR046164">
    <property type="entry name" value="DUF6166"/>
</dbReference>
<organism evidence="1 2">
    <name type="scientific">Desulfacinum hydrothermale DSM 13146</name>
    <dbReference type="NCBI Taxonomy" id="1121390"/>
    <lineage>
        <taxon>Bacteria</taxon>
        <taxon>Pseudomonadati</taxon>
        <taxon>Thermodesulfobacteriota</taxon>
        <taxon>Syntrophobacteria</taxon>
        <taxon>Syntrophobacterales</taxon>
        <taxon>Syntrophobacteraceae</taxon>
        <taxon>Desulfacinum</taxon>
    </lineage>
</organism>
<dbReference type="OrthoDB" id="5194356at2"/>
<reference evidence="1 2" key="1">
    <citation type="submission" date="2017-04" db="EMBL/GenBank/DDBJ databases">
        <authorList>
            <person name="Afonso C.L."/>
            <person name="Miller P.J."/>
            <person name="Scott M.A."/>
            <person name="Spackman E."/>
            <person name="Goraichik I."/>
            <person name="Dimitrov K.M."/>
            <person name="Suarez D.L."/>
            <person name="Swayne D.E."/>
        </authorList>
    </citation>
    <scope>NUCLEOTIDE SEQUENCE [LARGE SCALE GENOMIC DNA]</scope>
    <source>
        <strain evidence="1 2">DSM 13146</strain>
    </source>
</reference>
<dbReference type="AlphaFoldDB" id="A0A1W1XXV4"/>
<dbReference type="Pfam" id="PF19663">
    <property type="entry name" value="DUF6166"/>
    <property type="match status" value="1"/>
</dbReference>
<dbReference type="Proteomes" id="UP000192783">
    <property type="component" value="Unassembled WGS sequence"/>
</dbReference>
<dbReference type="EMBL" id="FWXF01000033">
    <property type="protein sequence ID" value="SMC28371.1"/>
    <property type="molecule type" value="Genomic_DNA"/>
</dbReference>
<dbReference type="RefSeq" id="WP_084059121.1">
    <property type="nucleotide sequence ID" value="NZ_FWXF01000033.1"/>
</dbReference>
<sequence length="258" mass="29176">MGIAGHFFPLQWQELSWYVKDPHTGSECYSLCHVLVSEYEGQPVVVLNNGANPGTNLKESANIVISLVALILENSPEEVVWFEYVPETDKFYNLLIPPEDFEPEVIWQPADPQVVEWLHGILPPLDSVVTDYDDVFDLDKKPSFYYPLGQFTIPWIPGRDFVMRAYNGRRFFNFSHRIVKHSPTGMAWGYRGSGPTDCALNILAHVAGNDIAKYPHIYTAFRDRFVAGLPEAGGKIPLETVVVFLEEKGFPAKKETLT</sequence>
<accession>A0A1W1XXV4</accession>
<evidence type="ECO:0000313" key="1">
    <source>
        <dbReference type="EMBL" id="SMC28371.1"/>
    </source>
</evidence>
<protein>
    <submittedName>
        <fullName evidence="1">Uncharacterized protein</fullName>
    </submittedName>
</protein>
<gene>
    <name evidence="1" type="ORF">SAMN02746041_03245</name>
</gene>
<name>A0A1W1XXV4_9BACT</name>
<proteinExistence type="predicted"/>
<keyword evidence="2" id="KW-1185">Reference proteome</keyword>